<accession>A0ABR0SUU5</accession>
<evidence type="ECO:0000313" key="8">
    <source>
        <dbReference type="Proteomes" id="UP001338125"/>
    </source>
</evidence>
<feature type="transmembrane region" description="Helical" evidence="6">
    <location>
        <begin position="400"/>
        <end position="419"/>
    </location>
</feature>
<feature type="transmembrane region" description="Helical" evidence="6">
    <location>
        <begin position="269"/>
        <end position="286"/>
    </location>
</feature>
<feature type="transmembrane region" description="Helical" evidence="6">
    <location>
        <begin position="86"/>
        <end position="106"/>
    </location>
</feature>
<gene>
    <name evidence="7" type="ORF">PT974_03929</name>
</gene>
<feature type="transmembrane region" description="Helical" evidence="6">
    <location>
        <begin position="521"/>
        <end position="543"/>
    </location>
</feature>
<feature type="transmembrane region" description="Helical" evidence="6">
    <location>
        <begin position="316"/>
        <end position="335"/>
    </location>
</feature>
<feature type="compositionally biased region" description="Polar residues" evidence="5">
    <location>
        <begin position="189"/>
        <end position="203"/>
    </location>
</feature>
<keyword evidence="2 6" id="KW-0812">Transmembrane</keyword>
<dbReference type="EMBL" id="JAVFKD010000004">
    <property type="protein sequence ID" value="KAK5995520.1"/>
    <property type="molecule type" value="Genomic_DNA"/>
</dbReference>
<evidence type="ECO:0000313" key="7">
    <source>
        <dbReference type="EMBL" id="KAK5995520.1"/>
    </source>
</evidence>
<reference evidence="7 8" key="1">
    <citation type="submission" date="2024-01" db="EMBL/GenBank/DDBJ databases">
        <title>Complete genome of Cladobotryum mycophilum ATHUM6906.</title>
        <authorList>
            <person name="Christinaki A.C."/>
            <person name="Myridakis A.I."/>
            <person name="Kouvelis V.N."/>
        </authorList>
    </citation>
    <scope>NUCLEOTIDE SEQUENCE [LARGE SCALE GENOMIC DNA]</scope>
    <source>
        <strain evidence="7 8">ATHUM6906</strain>
    </source>
</reference>
<keyword evidence="8" id="KW-1185">Reference proteome</keyword>
<dbReference type="PANTHER" id="PTHR30249:SF0">
    <property type="entry name" value="PLASTIDAL GLYCOLATE_GLYCERATE TRANSLOCATOR 1, CHLOROPLASTIC"/>
    <property type="match status" value="1"/>
</dbReference>
<organism evidence="7 8">
    <name type="scientific">Cladobotryum mycophilum</name>
    <dbReference type="NCBI Taxonomy" id="491253"/>
    <lineage>
        <taxon>Eukaryota</taxon>
        <taxon>Fungi</taxon>
        <taxon>Dikarya</taxon>
        <taxon>Ascomycota</taxon>
        <taxon>Pezizomycotina</taxon>
        <taxon>Sordariomycetes</taxon>
        <taxon>Hypocreomycetidae</taxon>
        <taxon>Hypocreales</taxon>
        <taxon>Hypocreaceae</taxon>
        <taxon>Cladobotryum</taxon>
    </lineage>
</organism>
<evidence type="ECO:0000256" key="2">
    <source>
        <dbReference type="ARBA" id="ARBA00022692"/>
    </source>
</evidence>
<proteinExistence type="predicted"/>
<evidence type="ECO:0000256" key="6">
    <source>
        <dbReference type="SAM" id="Phobius"/>
    </source>
</evidence>
<keyword evidence="4 6" id="KW-0472">Membrane</keyword>
<dbReference type="PANTHER" id="PTHR30249">
    <property type="entry name" value="PUTATIVE SEROTONIN TRANSPORTER"/>
    <property type="match status" value="1"/>
</dbReference>
<dbReference type="Proteomes" id="UP001338125">
    <property type="component" value="Unassembled WGS sequence"/>
</dbReference>
<evidence type="ECO:0000256" key="1">
    <source>
        <dbReference type="ARBA" id="ARBA00004141"/>
    </source>
</evidence>
<name>A0ABR0SUU5_9HYPO</name>
<feature type="transmembrane region" description="Helical" evidence="6">
    <location>
        <begin position="292"/>
        <end position="309"/>
    </location>
</feature>
<evidence type="ECO:0000256" key="3">
    <source>
        <dbReference type="ARBA" id="ARBA00022989"/>
    </source>
</evidence>
<dbReference type="InterPro" id="IPR007300">
    <property type="entry name" value="CidB/LrgB"/>
</dbReference>
<evidence type="ECO:0000256" key="4">
    <source>
        <dbReference type="ARBA" id="ARBA00023136"/>
    </source>
</evidence>
<feature type="compositionally biased region" description="Polar residues" evidence="5">
    <location>
        <begin position="230"/>
        <end position="239"/>
    </location>
</feature>
<feature type="transmembrane region" description="Helical" evidence="6">
    <location>
        <begin position="56"/>
        <end position="74"/>
    </location>
</feature>
<feature type="transmembrane region" description="Helical" evidence="6">
    <location>
        <begin position="126"/>
        <end position="145"/>
    </location>
</feature>
<feature type="transmembrane region" description="Helical" evidence="6">
    <location>
        <begin position="29"/>
        <end position="50"/>
    </location>
</feature>
<comment type="caution">
    <text evidence="7">The sequence shown here is derived from an EMBL/GenBank/DDBJ whole genome shotgun (WGS) entry which is preliminary data.</text>
</comment>
<protein>
    <submittedName>
        <fullName evidence="7">Uncharacterized protein</fullName>
    </submittedName>
</protein>
<comment type="subcellular location">
    <subcellularLocation>
        <location evidence="1">Membrane</location>
        <topology evidence="1">Multi-pass membrane protein</topology>
    </subcellularLocation>
</comment>
<keyword evidence="3 6" id="KW-1133">Transmembrane helix</keyword>
<evidence type="ECO:0000256" key="5">
    <source>
        <dbReference type="SAM" id="MobiDB-lite"/>
    </source>
</evidence>
<dbReference type="Pfam" id="PF04172">
    <property type="entry name" value="LrgB"/>
    <property type="match status" value="1"/>
</dbReference>
<sequence>MGLGAVAYDSLAAVKLATTGCSERFWRSWIYTPIGVVAFLAACFGVDSLFKKLSVAFPASVACLLLLFFALLLSEAVLGGHKTKKILSVIEIPAGWLLRWINIFFTPSFVTLPLSPSVRVTEVMKIIAVFVFGYLVMIAVSSYLARALSLFLGSSKTAQVQRAEELGEALGVIPMANSISLNEKSRIDSVSPSVHSTGPSWPSFSDKESSPGSPQEPPQLKVQIRHHSQYESQVSSPETPSIRPDYPSQIPPPQPRSERWAAFLETHSSLTIYLTVFLFVGLPVYYVNGYAMPAQLTINTIAFLLAMVVPATWRQFLHPVVVSSLITVLAIWGLAEIRGDNLNTALREYKNGSNYLKYWEDPNRPHQLPGAGDLLSSILDASIVCLALPMFQYRRELKEHFVSIIVPDVVVSVATLFAYPPLCRAIGLGAQRSLALASRSLTLAMAIPATQNLGGDVNTVAPVTLVSGITGALVGQRILNWLRVPESDYVARGVSLGISSSAIATASLLKTDPRAAALSSLSMILFGFVTVLLTSIPPVVAIIRSLVGL</sequence>
<feature type="region of interest" description="Disordered" evidence="5">
    <location>
        <begin position="189"/>
        <end position="254"/>
    </location>
</feature>